<dbReference type="Gene3D" id="2.130.10.10">
    <property type="entry name" value="YVTN repeat-like/Quinoprotein amine dehydrogenase"/>
    <property type="match status" value="2"/>
</dbReference>
<dbReference type="PROSITE" id="PS50082">
    <property type="entry name" value="WD_REPEATS_2"/>
    <property type="match status" value="1"/>
</dbReference>
<evidence type="ECO:0000256" key="3">
    <source>
        <dbReference type="PROSITE-ProRule" id="PRU00221"/>
    </source>
</evidence>
<dbReference type="InterPro" id="IPR001680">
    <property type="entry name" value="WD40_rpt"/>
</dbReference>
<sequence length="905" mass="97410">MAAYDVGTNNTHKIDRARSRYMLITMTMTQAPAVLEDELGIPSEATLKIPPQLHIPILLVFIPKSDVDNDFVTMASRGPCSPNDVGSGRLTTTLSSKSSMRGESARCLVVGRQASASDIRIDHKSVSRRHTALYYKHGNGCDEESGGGGGGAFLVVQDLGGKHGTYVDDAPLEKNCKIELPLRGGKEYVIRIGNAPLTCRVTLPDMKFYEQDSTTLISRMDDDSHSSPPKNDATPADYVTETADAAIDAPSTRESREAQIAAMIASLESDPVYEKYVPTDEENAIAESMNNLATGIKSNDKVDNSSNMNTYANKYKLPISSSITLTPGSNTFSSSDGTNTPLQAKASVATLCFEPSGARLVAGHRDGTLRFYDFHGMQPSPNSETTYPPFRIVDSDNDPLDSTGRHVITALGVSAGGGQWIVGTTSAQPRVLDREGRTTLFHFIKGDTYVTDSTNTKGHTAMVTGVAFHPLVKDICWTCGLDGSIRQWDLSGKGKFQFQKLVCQKVIGKCKNEKGQRTQIVSNLSIHPSGRKLVVGTSCGSIQIWNCFGSGTNSRPLGSVYSAHGGSKPVSFVTYSGNGDLIASRSESDDTVKVWDATVIEKGAGSFSRKFNSERTEGEHSPLLLLASCRGLPALNESANCAFGPDGGVICAGTSVDPRASNPLGSCYGQIKFYVLPNVHKQSKIKKETDSKASRTVTLDPVVELNVAPDASVLGVQWHPKMNQIAFGTSDGIIRVLYDPLLSTKGALIPTSKTVRQSDGLSDLLRSRAPTGSAAYLTSAISSIINPHALPLFRDEPRATRKTKEAERKDPEKTKLPQPPVTGGMKTGGALGGGLNFAQHVKMASNYGNNKNIAGKDPREELFKYSEGKSYTSQAYEGNIQKILADKTVEEEEAELKSGKRQRTK</sequence>
<keyword evidence="7" id="KW-1185">Reference proteome</keyword>
<dbReference type="PANTHER" id="PTHR16017:SF0">
    <property type="entry name" value="WD REPEAT-CONTAINING PROTEIN 70"/>
    <property type="match status" value="1"/>
</dbReference>
<proteinExistence type="predicted"/>
<dbReference type="SUPFAM" id="SSF50978">
    <property type="entry name" value="WD40 repeat-like"/>
    <property type="match status" value="1"/>
</dbReference>
<dbReference type="EMBL" id="JALLPB020000004">
    <property type="protein sequence ID" value="KAL3827398.1"/>
    <property type="molecule type" value="Genomic_DNA"/>
</dbReference>
<dbReference type="InterPro" id="IPR000253">
    <property type="entry name" value="FHA_dom"/>
</dbReference>
<keyword evidence="1 3" id="KW-0853">WD repeat</keyword>
<dbReference type="CDD" id="cd00060">
    <property type="entry name" value="FHA"/>
    <property type="match status" value="1"/>
</dbReference>
<feature type="repeat" description="WD" evidence="3">
    <location>
        <begin position="456"/>
        <end position="491"/>
    </location>
</feature>
<comment type="caution">
    <text evidence="6">The sequence shown here is derived from an EMBL/GenBank/DDBJ whole genome shotgun (WGS) entry which is preliminary data.</text>
</comment>
<name>A0ABD3ST55_9STRA</name>
<reference evidence="6 7" key="1">
    <citation type="submission" date="2024-10" db="EMBL/GenBank/DDBJ databases">
        <title>Updated reference genomes for cyclostephanoid diatoms.</title>
        <authorList>
            <person name="Roberts W.R."/>
            <person name="Alverson A.J."/>
        </authorList>
    </citation>
    <scope>NUCLEOTIDE SEQUENCE [LARGE SCALE GENOMIC DNA]</scope>
    <source>
        <strain evidence="6 7">AJA228-03</strain>
    </source>
</reference>
<dbReference type="AlphaFoldDB" id="A0ABD3ST55"/>
<accession>A0ABD3ST55</accession>
<dbReference type="Proteomes" id="UP001530377">
    <property type="component" value="Unassembled WGS sequence"/>
</dbReference>
<evidence type="ECO:0000259" key="5">
    <source>
        <dbReference type="PROSITE" id="PS50006"/>
    </source>
</evidence>
<evidence type="ECO:0000256" key="4">
    <source>
        <dbReference type="SAM" id="MobiDB-lite"/>
    </source>
</evidence>
<feature type="region of interest" description="Disordered" evidence="4">
    <location>
        <begin position="794"/>
        <end position="823"/>
    </location>
</feature>
<dbReference type="Pfam" id="PF00400">
    <property type="entry name" value="WD40"/>
    <property type="match status" value="4"/>
</dbReference>
<gene>
    <name evidence="6" type="ORF">ACHAXA_003132</name>
</gene>
<evidence type="ECO:0000313" key="6">
    <source>
        <dbReference type="EMBL" id="KAL3827398.1"/>
    </source>
</evidence>
<dbReference type="InterPro" id="IPR008984">
    <property type="entry name" value="SMAD_FHA_dom_sf"/>
</dbReference>
<dbReference type="PANTHER" id="PTHR16017">
    <property type="entry name" value="GASTRULATION DEFECTIVE PROTEIN 1-RELATED"/>
    <property type="match status" value="1"/>
</dbReference>
<dbReference type="SMART" id="SM00320">
    <property type="entry name" value="WD40"/>
    <property type="match status" value="5"/>
</dbReference>
<dbReference type="InterPro" id="IPR015943">
    <property type="entry name" value="WD40/YVTN_repeat-like_dom_sf"/>
</dbReference>
<dbReference type="InterPro" id="IPR036322">
    <property type="entry name" value="WD40_repeat_dom_sf"/>
</dbReference>
<dbReference type="Pfam" id="PF00498">
    <property type="entry name" value="FHA"/>
    <property type="match status" value="1"/>
</dbReference>
<dbReference type="Gene3D" id="2.60.200.20">
    <property type="match status" value="1"/>
</dbReference>
<dbReference type="SMART" id="SM00240">
    <property type="entry name" value="FHA"/>
    <property type="match status" value="1"/>
</dbReference>
<dbReference type="SUPFAM" id="SSF49879">
    <property type="entry name" value="SMAD/FHA domain"/>
    <property type="match status" value="1"/>
</dbReference>
<evidence type="ECO:0000313" key="7">
    <source>
        <dbReference type="Proteomes" id="UP001530377"/>
    </source>
</evidence>
<dbReference type="PROSITE" id="PS50006">
    <property type="entry name" value="FHA_DOMAIN"/>
    <property type="match status" value="1"/>
</dbReference>
<evidence type="ECO:0000256" key="1">
    <source>
        <dbReference type="ARBA" id="ARBA00022574"/>
    </source>
</evidence>
<feature type="compositionally biased region" description="Basic and acidic residues" evidence="4">
    <location>
        <begin position="794"/>
        <end position="815"/>
    </location>
</feature>
<keyword evidence="2" id="KW-0677">Repeat</keyword>
<organism evidence="6 7">
    <name type="scientific">Cyclostephanos tholiformis</name>
    <dbReference type="NCBI Taxonomy" id="382380"/>
    <lineage>
        <taxon>Eukaryota</taxon>
        <taxon>Sar</taxon>
        <taxon>Stramenopiles</taxon>
        <taxon>Ochrophyta</taxon>
        <taxon>Bacillariophyta</taxon>
        <taxon>Coscinodiscophyceae</taxon>
        <taxon>Thalassiosirophycidae</taxon>
        <taxon>Stephanodiscales</taxon>
        <taxon>Stephanodiscaceae</taxon>
        <taxon>Cyclostephanos</taxon>
    </lineage>
</organism>
<protein>
    <recommendedName>
        <fullName evidence="5">FHA domain-containing protein</fullName>
    </recommendedName>
</protein>
<dbReference type="InterPro" id="IPR051858">
    <property type="entry name" value="WD_repeat_GAD-1"/>
</dbReference>
<evidence type="ECO:0000256" key="2">
    <source>
        <dbReference type="ARBA" id="ARBA00022737"/>
    </source>
</evidence>
<feature type="domain" description="FHA" evidence="5">
    <location>
        <begin position="108"/>
        <end position="172"/>
    </location>
</feature>